<reference evidence="3 4" key="1">
    <citation type="submission" date="2024-02" db="EMBL/GenBank/DDBJ databases">
        <title>A draft genome for the cacao thread blight pathogen Marasmius crinis-equi.</title>
        <authorList>
            <person name="Cohen S.P."/>
            <person name="Baruah I.K."/>
            <person name="Amoako-Attah I."/>
            <person name="Bukari Y."/>
            <person name="Meinhardt L.W."/>
            <person name="Bailey B.A."/>
        </authorList>
    </citation>
    <scope>NUCLEOTIDE SEQUENCE [LARGE SCALE GENOMIC DNA]</scope>
    <source>
        <strain evidence="3 4">GH-76</strain>
    </source>
</reference>
<evidence type="ECO:0000313" key="3">
    <source>
        <dbReference type="EMBL" id="KAL0571961.1"/>
    </source>
</evidence>
<comment type="caution">
    <text evidence="3">The sequence shown here is derived from an EMBL/GenBank/DDBJ whole genome shotgun (WGS) entry which is preliminary data.</text>
</comment>
<keyword evidence="2" id="KW-1133">Transmembrane helix</keyword>
<feature type="compositionally biased region" description="Pro residues" evidence="1">
    <location>
        <begin position="109"/>
        <end position="121"/>
    </location>
</feature>
<keyword evidence="4" id="KW-1185">Reference proteome</keyword>
<accession>A0ABR3F9P4</accession>
<gene>
    <name evidence="3" type="ORF">V5O48_010001</name>
</gene>
<keyword evidence="2" id="KW-0472">Membrane</keyword>
<sequence>MTIGLSVGIIIGLLLAVVILLWRRRKHSSFTNKKETEPEEGAVFPYPPLGYTSFNEKRSRRKRETGFGVGSPIRRDESDVDGSSYYWPTGLENGDRSPSSSRRTRPPSVDLPPPPAYSEMN</sequence>
<feature type="region of interest" description="Disordered" evidence="1">
    <location>
        <begin position="55"/>
        <end position="121"/>
    </location>
</feature>
<name>A0ABR3F9P4_9AGAR</name>
<organism evidence="3 4">
    <name type="scientific">Marasmius crinis-equi</name>
    <dbReference type="NCBI Taxonomy" id="585013"/>
    <lineage>
        <taxon>Eukaryota</taxon>
        <taxon>Fungi</taxon>
        <taxon>Dikarya</taxon>
        <taxon>Basidiomycota</taxon>
        <taxon>Agaricomycotina</taxon>
        <taxon>Agaricomycetes</taxon>
        <taxon>Agaricomycetidae</taxon>
        <taxon>Agaricales</taxon>
        <taxon>Marasmiineae</taxon>
        <taxon>Marasmiaceae</taxon>
        <taxon>Marasmius</taxon>
    </lineage>
</organism>
<feature type="transmembrane region" description="Helical" evidence="2">
    <location>
        <begin position="6"/>
        <end position="23"/>
    </location>
</feature>
<evidence type="ECO:0000313" key="4">
    <source>
        <dbReference type="Proteomes" id="UP001465976"/>
    </source>
</evidence>
<evidence type="ECO:0000256" key="2">
    <source>
        <dbReference type="SAM" id="Phobius"/>
    </source>
</evidence>
<dbReference type="EMBL" id="JBAHYK010000691">
    <property type="protein sequence ID" value="KAL0571961.1"/>
    <property type="molecule type" value="Genomic_DNA"/>
</dbReference>
<dbReference type="Proteomes" id="UP001465976">
    <property type="component" value="Unassembled WGS sequence"/>
</dbReference>
<protein>
    <submittedName>
        <fullName evidence="3">Uncharacterized protein</fullName>
    </submittedName>
</protein>
<evidence type="ECO:0000256" key="1">
    <source>
        <dbReference type="SAM" id="MobiDB-lite"/>
    </source>
</evidence>
<proteinExistence type="predicted"/>
<keyword evidence="2" id="KW-0812">Transmembrane</keyword>